<dbReference type="AlphaFoldDB" id="A0A452TA47"/>
<proteinExistence type="predicted"/>
<accession>A0A452TA47</accession>
<name>A0A452TA47_URSMA</name>
<dbReference type="OMA" id="YTHRICT"/>
<dbReference type="Ensembl" id="ENSUMAT00000005605.1">
    <property type="protein sequence ID" value="ENSUMAP00000004623.1"/>
    <property type="gene ID" value="ENSUMAG00000003725.1"/>
</dbReference>
<organism evidence="1">
    <name type="scientific">Ursus maritimus</name>
    <name type="common">Polar bear</name>
    <name type="synonym">Thalarctos maritimus</name>
    <dbReference type="NCBI Taxonomy" id="29073"/>
    <lineage>
        <taxon>Eukaryota</taxon>
        <taxon>Metazoa</taxon>
        <taxon>Chordata</taxon>
        <taxon>Craniata</taxon>
        <taxon>Vertebrata</taxon>
        <taxon>Euteleostomi</taxon>
        <taxon>Mammalia</taxon>
        <taxon>Eutheria</taxon>
        <taxon>Laurasiatheria</taxon>
        <taxon>Carnivora</taxon>
        <taxon>Caniformia</taxon>
        <taxon>Ursidae</taxon>
        <taxon>Ursus</taxon>
    </lineage>
</organism>
<sequence>GSILEIPSLVSFGAVCNSQHTHSRPHAHTQPHGCTHSRVHAHTRAHVHTRAHTLPHSYTHRICTPKVDTDYSFQ</sequence>
<reference evidence="1" key="1">
    <citation type="submission" date="2019-03" db="UniProtKB">
        <authorList>
            <consortium name="Ensembl"/>
        </authorList>
    </citation>
    <scope>IDENTIFICATION</scope>
</reference>
<protein>
    <submittedName>
        <fullName evidence="1">Uncharacterized protein</fullName>
    </submittedName>
</protein>
<evidence type="ECO:0000313" key="1">
    <source>
        <dbReference type="Ensembl" id="ENSUMAP00000004623"/>
    </source>
</evidence>